<name>A0A392TKP1_9FABA</name>
<evidence type="ECO:0000313" key="1">
    <source>
        <dbReference type="EMBL" id="MCI60690.1"/>
    </source>
</evidence>
<evidence type="ECO:0000313" key="2">
    <source>
        <dbReference type="Proteomes" id="UP000265520"/>
    </source>
</evidence>
<proteinExistence type="predicted"/>
<dbReference type="AlphaFoldDB" id="A0A392TKP1"/>
<sequence>FVQTFLGSMEIGDSLLMTGDSNRAFGDSIMVIAGPRGRSTKMIAGTV</sequence>
<keyword evidence="2" id="KW-1185">Reference proteome</keyword>
<dbReference type="EMBL" id="LXQA010586291">
    <property type="protein sequence ID" value="MCI60690.1"/>
    <property type="molecule type" value="Genomic_DNA"/>
</dbReference>
<reference evidence="1 2" key="1">
    <citation type="journal article" date="2018" name="Front. Plant Sci.">
        <title>Red Clover (Trifolium pratense) and Zigzag Clover (T. medium) - A Picture of Genomic Similarities and Differences.</title>
        <authorList>
            <person name="Dluhosova J."/>
            <person name="Istvanek J."/>
            <person name="Nedelnik J."/>
            <person name="Repkova J."/>
        </authorList>
    </citation>
    <scope>NUCLEOTIDE SEQUENCE [LARGE SCALE GENOMIC DNA]</scope>
    <source>
        <strain evidence="2">cv. 10/8</strain>
        <tissue evidence="1">Leaf</tissue>
    </source>
</reference>
<feature type="non-terminal residue" evidence="1">
    <location>
        <position position="1"/>
    </location>
</feature>
<comment type="caution">
    <text evidence="1">The sequence shown here is derived from an EMBL/GenBank/DDBJ whole genome shotgun (WGS) entry which is preliminary data.</text>
</comment>
<protein>
    <submittedName>
        <fullName evidence="1">Uncharacterized protein</fullName>
    </submittedName>
</protein>
<accession>A0A392TKP1</accession>
<dbReference type="Proteomes" id="UP000265520">
    <property type="component" value="Unassembled WGS sequence"/>
</dbReference>
<organism evidence="1 2">
    <name type="scientific">Trifolium medium</name>
    <dbReference type="NCBI Taxonomy" id="97028"/>
    <lineage>
        <taxon>Eukaryota</taxon>
        <taxon>Viridiplantae</taxon>
        <taxon>Streptophyta</taxon>
        <taxon>Embryophyta</taxon>
        <taxon>Tracheophyta</taxon>
        <taxon>Spermatophyta</taxon>
        <taxon>Magnoliopsida</taxon>
        <taxon>eudicotyledons</taxon>
        <taxon>Gunneridae</taxon>
        <taxon>Pentapetalae</taxon>
        <taxon>rosids</taxon>
        <taxon>fabids</taxon>
        <taxon>Fabales</taxon>
        <taxon>Fabaceae</taxon>
        <taxon>Papilionoideae</taxon>
        <taxon>50 kb inversion clade</taxon>
        <taxon>NPAAA clade</taxon>
        <taxon>Hologalegina</taxon>
        <taxon>IRL clade</taxon>
        <taxon>Trifolieae</taxon>
        <taxon>Trifolium</taxon>
    </lineage>
</organism>